<dbReference type="RefSeq" id="WP_220372733.1">
    <property type="nucleotide sequence ID" value="NZ_JAEUAO010000003.1"/>
</dbReference>
<feature type="transmembrane region" description="Helical" evidence="1">
    <location>
        <begin position="248"/>
        <end position="266"/>
    </location>
</feature>
<dbReference type="InterPro" id="IPR002656">
    <property type="entry name" value="Acyl_transf_3_dom"/>
</dbReference>
<feature type="transmembrane region" description="Helical" evidence="1">
    <location>
        <begin position="12"/>
        <end position="30"/>
    </location>
</feature>
<dbReference type="Pfam" id="PF01757">
    <property type="entry name" value="Acyl_transf_3"/>
    <property type="match status" value="1"/>
</dbReference>
<feature type="transmembrane region" description="Helical" evidence="1">
    <location>
        <begin position="142"/>
        <end position="163"/>
    </location>
</feature>
<feature type="transmembrane region" description="Helical" evidence="1">
    <location>
        <begin position="278"/>
        <end position="300"/>
    </location>
</feature>
<protein>
    <submittedName>
        <fullName evidence="3">Acyltransferase</fullName>
    </submittedName>
</protein>
<feature type="transmembrane region" description="Helical" evidence="1">
    <location>
        <begin position="331"/>
        <end position="351"/>
    </location>
</feature>
<keyword evidence="4" id="KW-1185">Reference proteome</keyword>
<feature type="transmembrane region" description="Helical" evidence="1">
    <location>
        <begin position="194"/>
        <end position="212"/>
    </location>
</feature>
<keyword evidence="3" id="KW-0808">Transferase</keyword>
<dbReference type="InterPro" id="IPR050879">
    <property type="entry name" value="Acyltransferase_3"/>
</dbReference>
<feature type="transmembrane region" description="Helical" evidence="1">
    <location>
        <begin position="224"/>
        <end position="242"/>
    </location>
</feature>
<evidence type="ECO:0000313" key="4">
    <source>
        <dbReference type="Proteomes" id="UP000757604"/>
    </source>
</evidence>
<name>A0ABS7HDJ0_9HYPH</name>
<feature type="transmembrane region" description="Helical" evidence="1">
    <location>
        <begin position="170"/>
        <end position="188"/>
    </location>
</feature>
<dbReference type="GO" id="GO:0016746">
    <property type="term" value="F:acyltransferase activity"/>
    <property type="evidence" value="ECO:0007669"/>
    <property type="project" value="UniProtKB-KW"/>
</dbReference>
<sequence>MATKPKLLALESLRGFAAIAVALHHFRYGSLLSENTFIRHSYLMVDFFFVLSGFVIALSYANRLASPADLASFQRRRFWRLYPLHLFTLLAFLGIECLKYIFEQKTGIASNSPAFVVSDSSAFLANVFLLQGVVLAHPGFNIPSWSISVEFWTYLIFALTMGLLRLRMRWCLVLAALAAIFLLSLEGGRLQTDPMFAIIRCIYSFFLGAWAASLQARFSRNAPAAITAAALALIVLATSGLGGSRAEILLPPLFAVAVVAVANLRGDTALRRFLEWPFFVWLGTISYSVYLTHSIIGWVVTQVLRFGMTLPTVVAANGDTMLALDQSLGTLSTLVAVAAVLAVSHLTFHLIETPFRSGWPFGAIGRLRVFRARG</sequence>
<organism evidence="3 4">
    <name type="scientific">Rhizobium herbae</name>
    <dbReference type="NCBI Taxonomy" id="508661"/>
    <lineage>
        <taxon>Bacteria</taxon>
        <taxon>Pseudomonadati</taxon>
        <taxon>Pseudomonadota</taxon>
        <taxon>Alphaproteobacteria</taxon>
        <taxon>Hyphomicrobiales</taxon>
        <taxon>Rhizobiaceae</taxon>
        <taxon>Rhizobium/Agrobacterium group</taxon>
        <taxon>Rhizobium</taxon>
    </lineage>
</organism>
<keyword evidence="1" id="KW-0472">Membrane</keyword>
<dbReference type="Proteomes" id="UP000757604">
    <property type="component" value="Unassembled WGS sequence"/>
</dbReference>
<dbReference type="EMBL" id="JAEUAO010000003">
    <property type="protein sequence ID" value="MBW9064771.1"/>
    <property type="molecule type" value="Genomic_DNA"/>
</dbReference>
<keyword evidence="1" id="KW-1133">Transmembrane helix</keyword>
<comment type="caution">
    <text evidence="3">The sequence shown here is derived from an EMBL/GenBank/DDBJ whole genome shotgun (WGS) entry which is preliminary data.</text>
</comment>
<feature type="transmembrane region" description="Helical" evidence="1">
    <location>
        <begin position="42"/>
        <end position="61"/>
    </location>
</feature>
<reference evidence="3 4" key="1">
    <citation type="journal article" date="2021" name="MBio">
        <title>Poor Competitiveness of Bradyrhizobium in Pigeon Pea Root Colonization in Indian Soils.</title>
        <authorList>
            <person name="Chalasani D."/>
            <person name="Basu A."/>
            <person name="Pullabhotla S.V.S.R.N."/>
            <person name="Jorrin B."/>
            <person name="Neal A.L."/>
            <person name="Poole P.S."/>
            <person name="Podile A.R."/>
            <person name="Tkacz A."/>
        </authorList>
    </citation>
    <scope>NUCLEOTIDE SEQUENCE [LARGE SCALE GENOMIC DNA]</scope>
    <source>
        <strain evidence="3 4">HU44</strain>
    </source>
</reference>
<evidence type="ECO:0000259" key="2">
    <source>
        <dbReference type="Pfam" id="PF01757"/>
    </source>
</evidence>
<feature type="domain" description="Acyltransferase 3" evidence="2">
    <location>
        <begin position="9"/>
        <end position="343"/>
    </location>
</feature>
<keyword evidence="1" id="KW-0812">Transmembrane</keyword>
<evidence type="ECO:0000256" key="1">
    <source>
        <dbReference type="SAM" id="Phobius"/>
    </source>
</evidence>
<dbReference type="PANTHER" id="PTHR23028">
    <property type="entry name" value="ACETYLTRANSFERASE"/>
    <property type="match status" value="1"/>
</dbReference>
<keyword evidence="3" id="KW-0012">Acyltransferase</keyword>
<proteinExistence type="predicted"/>
<evidence type="ECO:0000313" key="3">
    <source>
        <dbReference type="EMBL" id="MBW9064771.1"/>
    </source>
</evidence>
<accession>A0ABS7HDJ0</accession>
<gene>
    <name evidence="3" type="ORF">JNB71_15790</name>
</gene>
<dbReference type="PANTHER" id="PTHR23028:SF131">
    <property type="entry name" value="BLR2367 PROTEIN"/>
    <property type="match status" value="1"/>
</dbReference>
<feature type="transmembrane region" description="Helical" evidence="1">
    <location>
        <begin position="81"/>
        <end position="102"/>
    </location>
</feature>